<dbReference type="InterPro" id="IPR050900">
    <property type="entry name" value="Transposase_IS3/IS150/IS904"/>
</dbReference>
<dbReference type="GO" id="GO:0015074">
    <property type="term" value="P:DNA integration"/>
    <property type="evidence" value="ECO:0007669"/>
    <property type="project" value="InterPro"/>
</dbReference>
<feature type="domain" description="Integrase catalytic" evidence="1">
    <location>
        <begin position="112"/>
        <end position="276"/>
    </location>
</feature>
<name>F8E451_FLESM</name>
<dbReference type="OrthoDB" id="9815231at2"/>
<dbReference type="Proteomes" id="UP000006621">
    <property type="component" value="Chromosome"/>
</dbReference>
<dbReference type="STRING" id="717231.Flexsi_0730"/>
<sequence>MARRRTGWSLNKILGLFEISSSQYHRWQRERYLPSDKLLKPYTQLLPEEVDSVLYYRKLNEHNRMMGYRKFTWKLVDENLVYLSESSVYRILKRHKLLGRVFKESLDSDTEYNKKPQYVHHHWHTDLMYLRLCGSHYYIVFMLDGYSRYLLNYKLLTDMTKQSVELFTQETIDKYPEASPMIIHDNGVQFISRDFKEILYENDCIDIPTKVRHPETNGKAERFVRTMRDESLRVNSPQYYSEAQRVIDKFVEEYNNRRYHAAIGYLKPVDVFMGIGEEVIAERKAKLKKARVKRIAVNKEKRREFAGVC</sequence>
<dbReference type="eggNOG" id="COG2801">
    <property type="taxonomic scope" value="Bacteria"/>
</dbReference>
<evidence type="ECO:0000259" key="1">
    <source>
        <dbReference type="PROSITE" id="PS50994"/>
    </source>
</evidence>
<dbReference type="EMBL" id="CP002858">
    <property type="protein sequence ID" value="AEI14404.1"/>
    <property type="molecule type" value="Genomic_DNA"/>
</dbReference>
<reference evidence="2 3" key="1">
    <citation type="journal article" date="2011" name="Stand. Genomic Sci.">
        <title>Genome sequence of the moderately thermophilic halophile Flexistipes sinusarabici strain (MAS10).</title>
        <authorList>
            <person name="Lapidus A."/>
            <person name="Chertkov O."/>
            <person name="Nolan M."/>
            <person name="Lucas S."/>
            <person name="Hammon N."/>
            <person name="Deshpande S."/>
            <person name="Cheng J.F."/>
            <person name="Tapia R."/>
            <person name="Han C."/>
            <person name="Goodwin L."/>
            <person name="Pitluck S."/>
            <person name="Liolios K."/>
            <person name="Pagani I."/>
            <person name="Ivanova N."/>
            <person name="Huntemann M."/>
            <person name="Mavromatis K."/>
            <person name="Mikhailova N."/>
            <person name="Pati A."/>
            <person name="Chen A."/>
            <person name="Palaniappan K."/>
            <person name="Land M."/>
            <person name="Hauser L."/>
            <person name="Brambilla E.M."/>
            <person name="Rohde M."/>
            <person name="Abt B."/>
            <person name="Spring S."/>
            <person name="Goker M."/>
            <person name="Bristow J."/>
            <person name="Eisen J.A."/>
            <person name="Markowitz V."/>
            <person name="Hugenholtz P."/>
            <person name="Kyrpides N.C."/>
            <person name="Klenk H.P."/>
            <person name="Woyke T."/>
        </authorList>
    </citation>
    <scope>NUCLEOTIDE SEQUENCE [LARGE SCALE GENOMIC DNA]</scope>
    <source>
        <strain evidence="3">DSM 4947 / MAS 10</strain>
    </source>
</reference>
<reference evidence="3" key="2">
    <citation type="submission" date="2011-06" db="EMBL/GenBank/DDBJ databases">
        <title>The complete genome of Flexistipes sinusarabici DSM 4947.</title>
        <authorList>
            <person name="Lucas S."/>
            <person name="Han J."/>
            <person name="Lapidus A."/>
            <person name="Bruce D."/>
            <person name="Goodwin L."/>
            <person name="Pitluck S."/>
            <person name="Peters L."/>
            <person name="Kyrpides N."/>
            <person name="Mavromatis K."/>
            <person name="Ivanova N."/>
            <person name="Mikhailova N."/>
            <person name="Chertkov O."/>
            <person name="Detter J.C."/>
            <person name="Tapia R."/>
            <person name="Han C."/>
            <person name="Land M."/>
            <person name="Hauser L."/>
            <person name="Markowitz V."/>
            <person name="Cheng J.-F."/>
            <person name="Hugenholtz P."/>
            <person name="Woyke T."/>
            <person name="Wu D."/>
            <person name="Spring S."/>
            <person name="Schroeder M."/>
            <person name="Brambilla E."/>
            <person name="Klenk H.-P."/>
            <person name="Eisen J.A."/>
        </authorList>
    </citation>
    <scope>NUCLEOTIDE SEQUENCE [LARGE SCALE GENOMIC DNA]</scope>
    <source>
        <strain evidence="3">DSM 4947 / MAS 10</strain>
    </source>
</reference>
<organism evidence="2 3">
    <name type="scientific">Flexistipes sinusarabici (strain ATCC 49648 / DSM 4947 / MAS 10)</name>
    <dbReference type="NCBI Taxonomy" id="717231"/>
    <lineage>
        <taxon>Bacteria</taxon>
        <taxon>Pseudomonadati</taxon>
        <taxon>Deferribacterota</taxon>
        <taxon>Deferribacteres</taxon>
        <taxon>Deferribacterales</taxon>
        <taxon>Flexistipitaceae</taxon>
        <taxon>Flexistipes</taxon>
    </lineage>
</organism>
<dbReference type="PANTHER" id="PTHR46889:SF5">
    <property type="entry name" value="INTEGRASE PROTEIN"/>
    <property type="match status" value="1"/>
</dbReference>
<dbReference type="GO" id="GO:0003676">
    <property type="term" value="F:nucleic acid binding"/>
    <property type="evidence" value="ECO:0007669"/>
    <property type="project" value="InterPro"/>
</dbReference>
<dbReference type="Gene3D" id="3.30.420.10">
    <property type="entry name" value="Ribonuclease H-like superfamily/Ribonuclease H"/>
    <property type="match status" value="1"/>
</dbReference>
<protein>
    <submittedName>
        <fullName evidence="2">Integrase catalytic region</fullName>
    </submittedName>
</protein>
<dbReference type="RefSeq" id="WP_013885904.1">
    <property type="nucleotide sequence ID" value="NC_015672.1"/>
</dbReference>
<dbReference type="KEGG" id="fsi:Flexsi_0730"/>
<keyword evidence="3" id="KW-1185">Reference proteome</keyword>
<dbReference type="Pfam" id="PF00665">
    <property type="entry name" value="rve"/>
    <property type="match status" value="1"/>
</dbReference>
<proteinExistence type="predicted"/>
<dbReference type="Pfam" id="PF13683">
    <property type="entry name" value="rve_3"/>
    <property type="match status" value="1"/>
</dbReference>
<accession>F8E451</accession>
<dbReference type="HOGENOM" id="CLU_027402_31_2_0"/>
<dbReference type="PANTHER" id="PTHR46889">
    <property type="entry name" value="TRANSPOSASE INSF FOR INSERTION SEQUENCE IS3B-RELATED"/>
    <property type="match status" value="1"/>
</dbReference>
<gene>
    <name evidence="2" type="ordered locus">Flexsi_0730</name>
</gene>
<evidence type="ECO:0000313" key="3">
    <source>
        <dbReference type="Proteomes" id="UP000006621"/>
    </source>
</evidence>
<dbReference type="InterPro" id="IPR036397">
    <property type="entry name" value="RNaseH_sf"/>
</dbReference>
<dbReference type="InterPro" id="IPR012337">
    <property type="entry name" value="RNaseH-like_sf"/>
</dbReference>
<dbReference type="PROSITE" id="PS50994">
    <property type="entry name" value="INTEGRASE"/>
    <property type="match status" value="1"/>
</dbReference>
<dbReference type="AlphaFoldDB" id="F8E451"/>
<dbReference type="SUPFAM" id="SSF53098">
    <property type="entry name" value="Ribonuclease H-like"/>
    <property type="match status" value="1"/>
</dbReference>
<evidence type="ECO:0000313" key="2">
    <source>
        <dbReference type="EMBL" id="AEI14404.1"/>
    </source>
</evidence>
<dbReference type="InterPro" id="IPR001584">
    <property type="entry name" value="Integrase_cat-core"/>
</dbReference>